<dbReference type="Pfam" id="PF00589">
    <property type="entry name" value="Phage_integrase"/>
    <property type="match status" value="1"/>
</dbReference>
<dbReference type="Proteomes" id="UP001631957">
    <property type="component" value="Unassembled WGS sequence"/>
</dbReference>
<organism evidence="3 4">
    <name type="scientific">Streptomyces niveiscabiei</name>
    <dbReference type="NCBI Taxonomy" id="164115"/>
    <lineage>
        <taxon>Bacteria</taxon>
        <taxon>Bacillati</taxon>
        <taxon>Actinomycetota</taxon>
        <taxon>Actinomycetes</taxon>
        <taxon>Kitasatosporales</taxon>
        <taxon>Streptomycetaceae</taxon>
        <taxon>Streptomyces</taxon>
    </lineage>
</organism>
<protein>
    <submittedName>
        <fullName evidence="3">Tyrosine-type recombinase/integrase</fullName>
    </submittedName>
</protein>
<dbReference type="SUPFAM" id="SSF56349">
    <property type="entry name" value="DNA breaking-rejoining enzymes"/>
    <property type="match status" value="1"/>
</dbReference>
<evidence type="ECO:0000259" key="2">
    <source>
        <dbReference type="PROSITE" id="PS51898"/>
    </source>
</evidence>
<accession>A0ABW9HXP9</accession>
<dbReference type="InterPro" id="IPR002104">
    <property type="entry name" value="Integrase_catalytic"/>
</dbReference>
<name>A0ABW9HXP9_9ACTN</name>
<dbReference type="Gene3D" id="1.10.443.10">
    <property type="entry name" value="Intergrase catalytic core"/>
    <property type="match status" value="1"/>
</dbReference>
<dbReference type="InterPro" id="IPR011010">
    <property type="entry name" value="DNA_brk_join_enz"/>
</dbReference>
<sequence length="167" mass="18219">MQLEDRTDPLKPAVRTVRLVFTDDNGRPIRRLTWTRIWKRIREGANRLLQAAGSSVRVPEKLTLHGLRDFYASALIKAGENVKTVQVRLGHSKPSITLDKYTGLWPAAEDTTAAAIEQVLGEAGTAARDLMAAAIRKALEALPPLTLPVQCAPVVPSQPGRRTPVAA</sequence>
<dbReference type="RefSeq" id="WP_109364539.1">
    <property type="nucleotide sequence ID" value="NZ_JBJVNI010000015.1"/>
</dbReference>
<gene>
    <name evidence="3" type="ORF">ACKI18_27705</name>
</gene>
<dbReference type="EMBL" id="JBJVNI010000015">
    <property type="protein sequence ID" value="MFM9612486.1"/>
    <property type="molecule type" value="Genomic_DNA"/>
</dbReference>
<evidence type="ECO:0000313" key="4">
    <source>
        <dbReference type="Proteomes" id="UP001631957"/>
    </source>
</evidence>
<keyword evidence="4" id="KW-1185">Reference proteome</keyword>
<reference evidence="3 4" key="1">
    <citation type="submission" date="2024-12" db="EMBL/GenBank/DDBJ databases">
        <title>Forecasting of Potato common scab and diversities of Pathogenic streptomyces spp. in china.</title>
        <authorList>
            <person name="Handique U."/>
            <person name="Wu J."/>
        </authorList>
    </citation>
    <scope>NUCLEOTIDE SEQUENCE [LARGE SCALE GENOMIC DNA]</scope>
    <source>
        <strain evidence="3 4">ZRIMU1530</strain>
    </source>
</reference>
<evidence type="ECO:0000256" key="1">
    <source>
        <dbReference type="ARBA" id="ARBA00023172"/>
    </source>
</evidence>
<dbReference type="PROSITE" id="PS51898">
    <property type="entry name" value="TYR_RECOMBINASE"/>
    <property type="match status" value="1"/>
</dbReference>
<proteinExistence type="predicted"/>
<evidence type="ECO:0000313" key="3">
    <source>
        <dbReference type="EMBL" id="MFM9612486.1"/>
    </source>
</evidence>
<keyword evidence="1" id="KW-0233">DNA recombination</keyword>
<dbReference type="InterPro" id="IPR013762">
    <property type="entry name" value="Integrase-like_cat_sf"/>
</dbReference>
<comment type="caution">
    <text evidence="3">The sequence shown here is derived from an EMBL/GenBank/DDBJ whole genome shotgun (WGS) entry which is preliminary data.</text>
</comment>
<feature type="domain" description="Tyr recombinase" evidence="2">
    <location>
        <begin position="1"/>
        <end position="116"/>
    </location>
</feature>